<dbReference type="SMART" id="SM00267">
    <property type="entry name" value="GGDEF"/>
    <property type="match status" value="1"/>
</dbReference>
<dbReference type="PROSITE" id="PS50883">
    <property type="entry name" value="EAL"/>
    <property type="match status" value="1"/>
</dbReference>
<feature type="transmembrane region" description="Helical" evidence="1">
    <location>
        <begin position="266"/>
        <end position="285"/>
    </location>
</feature>
<proteinExistence type="predicted"/>
<evidence type="ECO:0000259" key="3">
    <source>
        <dbReference type="PROSITE" id="PS50885"/>
    </source>
</evidence>
<keyword evidence="1" id="KW-0812">Transmembrane</keyword>
<evidence type="ECO:0000259" key="2">
    <source>
        <dbReference type="PROSITE" id="PS50883"/>
    </source>
</evidence>
<dbReference type="PROSITE" id="PS50887">
    <property type="entry name" value="GGDEF"/>
    <property type="match status" value="1"/>
</dbReference>
<dbReference type="Gene3D" id="3.20.20.450">
    <property type="entry name" value="EAL domain"/>
    <property type="match status" value="1"/>
</dbReference>
<dbReference type="InterPro" id="IPR029787">
    <property type="entry name" value="Nucleotide_cyclase"/>
</dbReference>
<sequence>MLDSLRSRLILLLLGMLTFMTVAMGFAALGAMQRDSAAQARQALDVASRVFQEALSNRATQLGNSVRLVASDFGFRQAVALREQDTISSVLENHGSRIDATLTVLLTPQGELIASSGQDVSADQITQLFKDMRLSGQDSVSDIVHIGNNAYQMVMVPVKAPQLIAWVAMGFALDTALAGQIKALTDLDISFVFGRGTAGAELLASTLGPAQQMDLTAVPAPISLKVLDQPLLTTERPLDRAGTISALLHLSTAPWQETYQQARTQLLAIFGLGLTLAVLFAVALARSITKPLQLLTQFARAIGLGQALQAPSIKRGEVGLLSETLQKMQQDIRQREQQILFQAQHDTLTGLANRHLVELQLPALLSSQPLWLLLINIKDFKHVNDAFGYKNGDSLLVQLSQRLVKARPVASMIARLGGDEFLLVSPTPIQQKDLPALQQLLSYDFTLDNSRLNLKLALALYQAPAPAAASVGTANDALRRAEIAMVHAKTSHQLIAEYQPGQDESHQRELTLLHDLPLSLQSGHMFVVYQPKVSLLGRTAHSAEALIRWQHPQLGFVPPDEFIRLAEHSGLISRVTDWMIAQVIDQLAAWRQQGIELTVAVNLSAYDLLSSDLPGQIAALLAQHQLPASALALEVTEGAVMQDPEQVIQNLQTLREMGIELAIDDFGTGQSSLAYLKRLPVHEVKIDRAFVKDIEHNHNDALIVQTTTELAHGLGLLVTAEGLENLAGLAKLQAAGIDKVQGYYFAKPLKAADLTGWLTEFQQNNARWFPEVS</sequence>
<evidence type="ECO:0000313" key="6">
    <source>
        <dbReference type="Proteomes" id="UP001589813"/>
    </source>
</evidence>
<dbReference type="InterPro" id="IPR001633">
    <property type="entry name" value="EAL_dom"/>
</dbReference>
<keyword evidence="1" id="KW-1133">Transmembrane helix</keyword>
<evidence type="ECO:0000256" key="1">
    <source>
        <dbReference type="SAM" id="Phobius"/>
    </source>
</evidence>
<organism evidence="5 6">
    <name type="scientific">Rheinheimera tilapiae</name>
    <dbReference type="NCBI Taxonomy" id="875043"/>
    <lineage>
        <taxon>Bacteria</taxon>
        <taxon>Pseudomonadati</taxon>
        <taxon>Pseudomonadota</taxon>
        <taxon>Gammaproteobacteria</taxon>
        <taxon>Chromatiales</taxon>
        <taxon>Chromatiaceae</taxon>
        <taxon>Rheinheimera</taxon>
    </lineage>
</organism>
<accession>A0ABV6BI43</accession>
<dbReference type="Pfam" id="PF14827">
    <property type="entry name" value="dCache_3"/>
    <property type="match status" value="1"/>
</dbReference>
<dbReference type="Pfam" id="PF00563">
    <property type="entry name" value="EAL"/>
    <property type="match status" value="1"/>
</dbReference>
<dbReference type="CDD" id="cd01949">
    <property type="entry name" value="GGDEF"/>
    <property type="match status" value="1"/>
</dbReference>
<protein>
    <submittedName>
        <fullName evidence="5">EAL domain-containing protein</fullName>
    </submittedName>
</protein>
<dbReference type="SMART" id="SM00304">
    <property type="entry name" value="HAMP"/>
    <property type="match status" value="1"/>
</dbReference>
<dbReference type="InterPro" id="IPR050706">
    <property type="entry name" value="Cyclic-di-GMP_PDE-like"/>
</dbReference>
<dbReference type="SMART" id="SM00052">
    <property type="entry name" value="EAL"/>
    <property type="match status" value="1"/>
</dbReference>
<dbReference type="EMBL" id="JBHLXP010000003">
    <property type="protein sequence ID" value="MFC0049193.1"/>
    <property type="molecule type" value="Genomic_DNA"/>
</dbReference>
<dbReference type="InterPro" id="IPR029150">
    <property type="entry name" value="dCache_3"/>
</dbReference>
<dbReference type="InterPro" id="IPR000160">
    <property type="entry name" value="GGDEF_dom"/>
</dbReference>
<dbReference type="InterPro" id="IPR035919">
    <property type="entry name" value="EAL_sf"/>
</dbReference>
<dbReference type="InterPro" id="IPR043128">
    <property type="entry name" value="Rev_trsase/Diguanyl_cyclase"/>
</dbReference>
<dbReference type="Gene3D" id="3.30.70.270">
    <property type="match status" value="1"/>
</dbReference>
<dbReference type="SUPFAM" id="SSF55073">
    <property type="entry name" value="Nucleotide cyclase"/>
    <property type="match status" value="1"/>
</dbReference>
<evidence type="ECO:0000313" key="5">
    <source>
        <dbReference type="EMBL" id="MFC0049193.1"/>
    </source>
</evidence>
<feature type="domain" description="GGDEF" evidence="4">
    <location>
        <begin position="368"/>
        <end position="500"/>
    </location>
</feature>
<dbReference type="CDD" id="cd01948">
    <property type="entry name" value="EAL"/>
    <property type="match status" value="1"/>
</dbReference>
<dbReference type="NCBIfam" id="TIGR00254">
    <property type="entry name" value="GGDEF"/>
    <property type="match status" value="1"/>
</dbReference>
<dbReference type="InterPro" id="IPR003660">
    <property type="entry name" value="HAMP_dom"/>
</dbReference>
<keyword evidence="1" id="KW-0472">Membrane</keyword>
<dbReference type="PANTHER" id="PTHR33121:SF71">
    <property type="entry name" value="OXYGEN SENSOR PROTEIN DOSP"/>
    <property type="match status" value="1"/>
</dbReference>
<gene>
    <name evidence="5" type="ORF">ACFFJP_12930</name>
</gene>
<keyword evidence="6" id="KW-1185">Reference proteome</keyword>
<feature type="domain" description="HAMP" evidence="3">
    <location>
        <begin position="286"/>
        <end position="337"/>
    </location>
</feature>
<evidence type="ECO:0000259" key="4">
    <source>
        <dbReference type="PROSITE" id="PS50887"/>
    </source>
</evidence>
<dbReference type="PROSITE" id="PS50885">
    <property type="entry name" value="HAMP"/>
    <property type="match status" value="1"/>
</dbReference>
<dbReference type="RefSeq" id="WP_377244593.1">
    <property type="nucleotide sequence ID" value="NZ_JBHLXP010000003.1"/>
</dbReference>
<dbReference type="PANTHER" id="PTHR33121">
    <property type="entry name" value="CYCLIC DI-GMP PHOSPHODIESTERASE PDEF"/>
    <property type="match status" value="1"/>
</dbReference>
<dbReference type="Proteomes" id="UP001589813">
    <property type="component" value="Unassembled WGS sequence"/>
</dbReference>
<feature type="domain" description="EAL" evidence="2">
    <location>
        <begin position="509"/>
        <end position="762"/>
    </location>
</feature>
<dbReference type="SUPFAM" id="SSF141868">
    <property type="entry name" value="EAL domain-like"/>
    <property type="match status" value="1"/>
</dbReference>
<comment type="caution">
    <text evidence="5">The sequence shown here is derived from an EMBL/GenBank/DDBJ whole genome shotgun (WGS) entry which is preliminary data.</text>
</comment>
<dbReference type="Pfam" id="PF00990">
    <property type="entry name" value="GGDEF"/>
    <property type="match status" value="1"/>
</dbReference>
<reference evidence="5 6" key="1">
    <citation type="submission" date="2024-09" db="EMBL/GenBank/DDBJ databases">
        <authorList>
            <person name="Sun Q."/>
            <person name="Mori K."/>
        </authorList>
    </citation>
    <scope>NUCLEOTIDE SEQUENCE [LARGE SCALE GENOMIC DNA]</scope>
    <source>
        <strain evidence="5 6">KCTC 23315</strain>
    </source>
</reference>
<dbReference type="Gene3D" id="6.10.340.10">
    <property type="match status" value="1"/>
</dbReference>
<name>A0ABV6BI43_9GAMM</name>